<name>A0AAV9BJ60_ACOGR</name>
<keyword evidence="2" id="KW-0732">Signal</keyword>
<dbReference type="Proteomes" id="UP001179952">
    <property type="component" value="Unassembled WGS sequence"/>
</dbReference>
<dbReference type="AlphaFoldDB" id="A0AAV9BJ60"/>
<proteinExistence type="predicted"/>
<keyword evidence="4" id="KW-1185">Reference proteome</keyword>
<evidence type="ECO:0000313" key="3">
    <source>
        <dbReference type="EMBL" id="KAK1276169.1"/>
    </source>
</evidence>
<reference evidence="3" key="1">
    <citation type="journal article" date="2023" name="Nat. Commun.">
        <title>Diploid and tetraploid genomes of Acorus and the evolution of monocots.</title>
        <authorList>
            <person name="Ma L."/>
            <person name="Liu K.W."/>
            <person name="Li Z."/>
            <person name="Hsiao Y.Y."/>
            <person name="Qi Y."/>
            <person name="Fu T."/>
            <person name="Tang G.D."/>
            <person name="Zhang D."/>
            <person name="Sun W.H."/>
            <person name="Liu D.K."/>
            <person name="Li Y."/>
            <person name="Chen G.Z."/>
            <person name="Liu X.D."/>
            <person name="Liao X.Y."/>
            <person name="Jiang Y.T."/>
            <person name="Yu X."/>
            <person name="Hao Y."/>
            <person name="Huang J."/>
            <person name="Zhao X.W."/>
            <person name="Ke S."/>
            <person name="Chen Y.Y."/>
            <person name="Wu W.L."/>
            <person name="Hsu J.L."/>
            <person name="Lin Y.F."/>
            <person name="Huang M.D."/>
            <person name="Li C.Y."/>
            <person name="Huang L."/>
            <person name="Wang Z.W."/>
            <person name="Zhao X."/>
            <person name="Zhong W.Y."/>
            <person name="Peng D.H."/>
            <person name="Ahmad S."/>
            <person name="Lan S."/>
            <person name="Zhang J.S."/>
            <person name="Tsai W.C."/>
            <person name="Van de Peer Y."/>
            <person name="Liu Z.J."/>
        </authorList>
    </citation>
    <scope>NUCLEOTIDE SEQUENCE</scope>
    <source>
        <strain evidence="3">SCP</strain>
    </source>
</reference>
<feature type="chain" id="PRO_5043989937" evidence="2">
    <location>
        <begin position="26"/>
        <end position="58"/>
    </location>
</feature>
<accession>A0AAV9BJ60</accession>
<keyword evidence="1" id="KW-0812">Transmembrane</keyword>
<evidence type="ECO:0000313" key="4">
    <source>
        <dbReference type="Proteomes" id="UP001179952"/>
    </source>
</evidence>
<feature type="signal peptide" evidence="2">
    <location>
        <begin position="1"/>
        <end position="25"/>
    </location>
</feature>
<feature type="transmembrane region" description="Helical" evidence="1">
    <location>
        <begin position="35"/>
        <end position="57"/>
    </location>
</feature>
<evidence type="ECO:0000256" key="2">
    <source>
        <dbReference type="SAM" id="SignalP"/>
    </source>
</evidence>
<comment type="caution">
    <text evidence="3">The sequence shown here is derived from an EMBL/GenBank/DDBJ whole genome shotgun (WGS) entry which is preliminary data.</text>
</comment>
<sequence length="58" mass="6014">MNAMKLRFLFAVVFVVASLSSMVSAQAPGPSPTFDAASVVPAATFASLTALGFGFLFR</sequence>
<keyword evidence="1" id="KW-1133">Transmembrane helix</keyword>
<dbReference type="EMBL" id="JAUJYN010000003">
    <property type="protein sequence ID" value="KAK1276169.1"/>
    <property type="molecule type" value="Genomic_DNA"/>
</dbReference>
<keyword evidence="1" id="KW-0472">Membrane</keyword>
<reference evidence="3" key="2">
    <citation type="submission" date="2023-06" db="EMBL/GenBank/DDBJ databases">
        <authorList>
            <person name="Ma L."/>
            <person name="Liu K.-W."/>
            <person name="Li Z."/>
            <person name="Hsiao Y.-Y."/>
            <person name="Qi Y."/>
            <person name="Fu T."/>
            <person name="Tang G."/>
            <person name="Zhang D."/>
            <person name="Sun W.-H."/>
            <person name="Liu D.-K."/>
            <person name="Li Y."/>
            <person name="Chen G.-Z."/>
            <person name="Liu X.-D."/>
            <person name="Liao X.-Y."/>
            <person name="Jiang Y.-T."/>
            <person name="Yu X."/>
            <person name="Hao Y."/>
            <person name="Huang J."/>
            <person name="Zhao X.-W."/>
            <person name="Ke S."/>
            <person name="Chen Y.-Y."/>
            <person name="Wu W.-L."/>
            <person name="Hsu J.-L."/>
            <person name="Lin Y.-F."/>
            <person name="Huang M.-D."/>
            <person name="Li C.-Y."/>
            <person name="Huang L."/>
            <person name="Wang Z.-W."/>
            <person name="Zhao X."/>
            <person name="Zhong W.-Y."/>
            <person name="Peng D.-H."/>
            <person name="Ahmad S."/>
            <person name="Lan S."/>
            <person name="Zhang J.-S."/>
            <person name="Tsai W.-C."/>
            <person name="Van De Peer Y."/>
            <person name="Liu Z.-J."/>
        </authorList>
    </citation>
    <scope>NUCLEOTIDE SEQUENCE</scope>
    <source>
        <strain evidence="3">SCP</strain>
        <tissue evidence="3">Leaves</tissue>
    </source>
</reference>
<organism evidence="3 4">
    <name type="scientific">Acorus gramineus</name>
    <name type="common">Dwarf sweet flag</name>
    <dbReference type="NCBI Taxonomy" id="55184"/>
    <lineage>
        <taxon>Eukaryota</taxon>
        <taxon>Viridiplantae</taxon>
        <taxon>Streptophyta</taxon>
        <taxon>Embryophyta</taxon>
        <taxon>Tracheophyta</taxon>
        <taxon>Spermatophyta</taxon>
        <taxon>Magnoliopsida</taxon>
        <taxon>Liliopsida</taxon>
        <taxon>Acoraceae</taxon>
        <taxon>Acorus</taxon>
    </lineage>
</organism>
<evidence type="ECO:0000256" key="1">
    <source>
        <dbReference type="SAM" id="Phobius"/>
    </source>
</evidence>
<gene>
    <name evidence="3" type="ORF">QJS04_geneDACA001568</name>
</gene>
<protein>
    <submittedName>
        <fullName evidence="3">Uncharacterized protein</fullName>
    </submittedName>
</protein>